<comment type="caution">
    <text evidence="2">The sequence shown here is derived from an EMBL/GenBank/DDBJ whole genome shotgun (WGS) entry which is preliminary data.</text>
</comment>
<dbReference type="EMBL" id="JARQZJ010000034">
    <property type="protein sequence ID" value="KAK9875839.1"/>
    <property type="molecule type" value="Genomic_DNA"/>
</dbReference>
<evidence type="ECO:0000313" key="2">
    <source>
        <dbReference type="EMBL" id="KAK9875839.1"/>
    </source>
</evidence>
<evidence type="ECO:0000256" key="1">
    <source>
        <dbReference type="SAM" id="MobiDB-lite"/>
    </source>
</evidence>
<sequence>MRFFFGRPCRPGPDVPLGLASATDIYFLVPLSLPRPVPAEETSLDSSGSSSSSRAFFFGQLCRPGPDDPLARETSLDSSGPSSPNSLRAFFFDQPPRPGHDVL</sequence>
<reference evidence="2 3" key="1">
    <citation type="submission" date="2023-03" db="EMBL/GenBank/DDBJ databases">
        <title>Genome insight into feeding habits of ladybird beetles.</title>
        <authorList>
            <person name="Li H.-S."/>
            <person name="Huang Y.-H."/>
            <person name="Pang H."/>
        </authorList>
    </citation>
    <scope>NUCLEOTIDE SEQUENCE [LARGE SCALE GENOMIC DNA]</scope>
    <source>
        <strain evidence="2">SYSU_2023b</strain>
        <tissue evidence="2">Whole body</tissue>
    </source>
</reference>
<gene>
    <name evidence="2" type="ORF">WA026_009624</name>
</gene>
<dbReference type="AlphaFoldDB" id="A0AAW1TYV2"/>
<protein>
    <submittedName>
        <fullName evidence="2">Uncharacterized protein</fullName>
    </submittedName>
</protein>
<proteinExistence type="predicted"/>
<feature type="compositionally biased region" description="Low complexity" evidence="1">
    <location>
        <begin position="76"/>
        <end position="87"/>
    </location>
</feature>
<name>A0AAW1TYV2_9CUCU</name>
<accession>A0AAW1TYV2</accession>
<dbReference type="Proteomes" id="UP001431783">
    <property type="component" value="Unassembled WGS sequence"/>
</dbReference>
<feature type="compositionally biased region" description="Basic and acidic residues" evidence="1">
    <location>
        <begin position="65"/>
        <end position="75"/>
    </location>
</feature>
<feature type="region of interest" description="Disordered" evidence="1">
    <location>
        <begin position="57"/>
        <end position="103"/>
    </location>
</feature>
<organism evidence="2 3">
    <name type="scientific">Henosepilachna vigintioctopunctata</name>
    <dbReference type="NCBI Taxonomy" id="420089"/>
    <lineage>
        <taxon>Eukaryota</taxon>
        <taxon>Metazoa</taxon>
        <taxon>Ecdysozoa</taxon>
        <taxon>Arthropoda</taxon>
        <taxon>Hexapoda</taxon>
        <taxon>Insecta</taxon>
        <taxon>Pterygota</taxon>
        <taxon>Neoptera</taxon>
        <taxon>Endopterygota</taxon>
        <taxon>Coleoptera</taxon>
        <taxon>Polyphaga</taxon>
        <taxon>Cucujiformia</taxon>
        <taxon>Coccinelloidea</taxon>
        <taxon>Coccinellidae</taxon>
        <taxon>Epilachninae</taxon>
        <taxon>Epilachnini</taxon>
        <taxon>Henosepilachna</taxon>
    </lineage>
</organism>
<evidence type="ECO:0000313" key="3">
    <source>
        <dbReference type="Proteomes" id="UP001431783"/>
    </source>
</evidence>
<keyword evidence="3" id="KW-1185">Reference proteome</keyword>